<dbReference type="InterPro" id="IPR036249">
    <property type="entry name" value="Thioredoxin-like_sf"/>
</dbReference>
<dbReference type="GO" id="GO:0008379">
    <property type="term" value="F:thioredoxin peroxidase activity"/>
    <property type="evidence" value="ECO:0007669"/>
    <property type="project" value="InterPro"/>
</dbReference>
<comment type="function">
    <text evidence="1">Thiol-specific peroxidase that catalyzes the reduction of hydrogen peroxide and organic hydroperoxides to water and alcohols, respectively. Plays a role in cell protection against oxidative stress by detoxifying peroxides and as sensor of hydrogen peroxide-mediated signaling events.</text>
</comment>
<evidence type="ECO:0000256" key="9">
    <source>
        <dbReference type="ARBA" id="ARBA00031861"/>
    </source>
</evidence>
<dbReference type="PROSITE" id="PS01265">
    <property type="entry name" value="TPX"/>
    <property type="match status" value="1"/>
</dbReference>
<evidence type="ECO:0000256" key="5">
    <source>
        <dbReference type="ARBA" id="ARBA00022862"/>
    </source>
</evidence>
<dbReference type="SUPFAM" id="SSF52833">
    <property type="entry name" value="Thioredoxin-like"/>
    <property type="match status" value="1"/>
</dbReference>
<dbReference type="Proteomes" id="UP001174909">
    <property type="component" value="Unassembled WGS sequence"/>
</dbReference>
<dbReference type="Pfam" id="PF08534">
    <property type="entry name" value="Redoxin"/>
    <property type="match status" value="1"/>
</dbReference>
<keyword evidence="4 12" id="KW-0575">Peroxidase</keyword>
<evidence type="ECO:0000256" key="6">
    <source>
        <dbReference type="ARBA" id="ARBA00023002"/>
    </source>
</evidence>
<accession>A0AA35TVL2</accession>
<sequence length="172" mass="18353">MEERTGVFAAGDNQLTLLGPEISVGQQAPNFTVSGAGLRRVTLDDYAGKVKIIASVPSLDTGVCSDETKQFSDYAKSISDDIVVLTISMDLPFAQARWCGANDVDNVVTASDFKSREFGDSFGVHVKENGLLARAVFVLDKDNVVRHVEYVPQIAQLPNFDAALAAANEAAG</sequence>
<dbReference type="PANTHER" id="PTHR43110">
    <property type="entry name" value="THIOL PEROXIDASE"/>
    <property type="match status" value="1"/>
</dbReference>
<dbReference type="PROSITE" id="PS51352">
    <property type="entry name" value="THIOREDOXIN_2"/>
    <property type="match status" value="1"/>
</dbReference>
<dbReference type="Gene3D" id="3.40.30.10">
    <property type="entry name" value="Glutaredoxin"/>
    <property type="match status" value="1"/>
</dbReference>
<dbReference type="InterPro" id="IPR013740">
    <property type="entry name" value="Redoxin"/>
</dbReference>
<dbReference type="PANTHER" id="PTHR43110:SF1">
    <property type="entry name" value="THIOL PEROXIDASE"/>
    <property type="match status" value="1"/>
</dbReference>
<reference evidence="12" key="1">
    <citation type="submission" date="2023-03" db="EMBL/GenBank/DDBJ databases">
        <authorList>
            <person name="Steffen K."/>
            <person name="Cardenas P."/>
        </authorList>
    </citation>
    <scope>NUCLEOTIDE SEQUENCE</scope>
</reference>
<dbReference type="InterPro" id="IPR018219">
    <property type="entry name" value="Tpx_CS"/>
</dbReference>
<name>A0AA35TVL2_GEOBA</name>
<evidence type="ECO:0000256" key="2">
    <source>
        <dbReference type="ARBA" id="ARBA00010505"/>
    </source>
</evidence>
<evidence type="ECO:0000256" key="3">
    <source>
        <dbReference type="ARBA" id="ARBA00014329"/>
    </source>
</evidence>
<dbReference type="AlphaFoldDB" id="A0AA35TVL2"/>
<dbReference type="InterPro" id="IPR002065">
    <property type="entry name" value="TPX"/>
</dbReference>
<evidence type="ECO:0000313" key="13">
    <source>
        <dbReference type="Proteomes" id="UP001174909"/>
    </source>
</evidence>
<evidence type="ECO:0000256" key="7">
    <source>
        <dbReference type="ARBA" id="ARBA00023157"/>
    </source>
</evidence>
<keyword evidence="6" id="KW-0560">Oxidoreductase</keyword>
<dbReference type="CDD" id="cd03014">
    <property type="entry name" value="PRX_Atyp2cys"/>
    <property type="match status" value="1"/>
</dbReference>
<dbReference type="EMBL" id="CASHTH010004130">
    <property type="protein sequence ID" value="CAI8053887.1"/>
    <property type="molecule type" value="Genomic_DNA"/>
</dbReference>
<evidence type="ECO:0000256" key="4">
    <source>
        <dbReference type="ARBA" id="ARBA00022559"/>
    </source>
</evidence>
<keyword evidence="5" id="KW-0049">Antioxidant</keyword>
<organism evidence="12 13">
    <name type="scientific">Geodia barretti</name>
    <name type="common">Barrett's horny sponge</name>
    <dbReference type="NCBI Taxonomy" id="519541"/>
    <lineage>
        <taxon>Eukaryota</taxon>
        <taxon>Metazoa</taxon>
        <taxon>Porifera</taxon>
        <taxon>Demospongiae</taxon>
        <taxon>Heteroscleromorpha</taxon>
        <taxon>Tetractinellida</taxon>
        <taxon>Astrophorina</taxon>
        <taxon>Geodiidae</taxon>
        <taxon>Geodia</taxon>
    </lineage>
</organism>
<keyword evidence="7" id="KW-1015">Disulfide bond</keyword>
<feature type="domain" description="Thioredoxin" evidence="11">
    <location>
        <begin position="22"/>
        <end position="172"/>
    </location>
</feature>
<comment type="similarity">
    <text evidence="2">Belongs to the peroxiredoxin family. Prx5 subfamily.</text>
</comment>
<comment type="caution">
    <text evidence="12">The sequence shown here is derived from an EMBL/GenBank/DDBJ whole genome shotgun (WGS) entry which is preliminary data.</text>
</comment>
<protein>
    <recommendedName>
        <fullName evidence="3">Peroxiredoxin-5, mitochondrial</fullName>
    </recommendedName>
    <alternativeName>
        <fullName evidence="9">Peroxiredoxin V</fullName>
    </alternativeName>
    <alternativeName>
        <fullName evidence="10">Thioredoxin-dependent peroxiredoxin 5</fullName>
    </alternativeName>
</protein>
<proteinExistence type="inferred from homology"/>
<evidence type="ECO:0000259" key="11">
    <source>
        <dbReference type="PROSITE" id="PS51352"/>
    </source>
</evidence>
<gene>
    <name evidence="12" type="ORF">GBAR_LOCUS29442</name>
</gene>
<evidence type="ECO:0000256" key="1">
    <source>
        <dbReference type="ARBA" id="ARBA00003330"/>
    </source>
</evidence>
<dbReference type="InterPro" id="IPR050455">
    <property type="entry name" value="Tpx_Peroxidase_subfamily"/>
</dbReference>
<dbReference type="NCBIfam" id="NF001808">
    <property type="entry name" value="PRK00522.1"/>
    <property type="match status" value="1"/>
</dbReference>
<evidence type="ECO:0000256" key="10">
    <source>
        <dbReference type="ARBA" id="ARBA00033191"/>
    </source>
</evidence>
<evidence type="ECO:0000313" key="12">
    <source>
        <dbReference type="EMBL" id="CAI8053887.1"/>
    </source>
</evidence>
<keyword evidence="8" id="KW-0676">Redox-active center</keyword>
<evidence type="ECO:0000256" key="8">
    <source>
        <dbReference type="ARBA" id="ARBA00023284"/>
    </source>
</evidence>
<dbReference type="InterPro" id="IPR013766">
    <property type="entry name" value="Thioredoxin_domain"/>
</dbReference>
<keyword evidence="13" id="KW-1185">Reference proteome</keyword>